<evidence type="ECO:0000313" key="3">
    <source>
        <dbReference type="Proteomes" id="UP000001930"/>
    </source>
</evidence>
<protein>
    <recommendedName>
        <fullName evidence="1">Lipocalin-like domain-containing protein</fullName>
    </recommendedName>
</protein>
<accession>Q2SZU3</accession>
<dbReference type="Pfam" id="PF13924">
    <property type="entry name" value="Lipocalin_5"/>
    <property type="match status" value="1"/>
</dbReference>
<keyword evidence="3" id="KW-1185">Reference proteome</keyword>
<reference evidence="2 3" key="1">
    <citation type="journal article" date="2005" name="BMC Genomics">
        <title>Bacterial genome adaptation to niches: divergence of the potential virulence genes in three Burkholderia species of different survival strategies.</title>
        <authorList>
            <person name="Kim H.S."/>
            <person name="Schell M.A."/>
            <person name="Yu Y."/>
            <person name="Ulrich R.L."/>
            <person name="Sarria S.H."/>
            <person name="Nierman W.C."/>
            <person name="DeShazer D."/>
        </authorList>
    </citation>
    <scope>NUCLEOTIDE SEQUENCE [LARGE SCALE GENOMIC DNA]</scope>
    <source>
        <strain evidence="3">ATCC 700388 / DSM 13276 / CCUG 48851 / CIP 106301 / E264</strain>
    </source>
</reference>
<dbReference type="RefSeq" id="WP_009892303.1">
    <property type="nucleotide sequence ID" value="NC_007651.1"/>
</dbReference>
<gene>
    <name evidence="2" type="ordered locus">BTH_I1002</name>
</gene>
<name>Q2SZU3_BURTA</name>
<evidence type="ECO:0000313" key="2">
    <source>
        <dbReference type="EMBL" id="ABC37979.1"/>
    </source>
</evidence>
<proteinExistence type="predicted"/>
<evidence type="ECO:0000259" key="1">
    <source>
        <dbReference type="Pfam" id="PF13924"/>
    </source>
</evidence>
<feature type="domain" description="Lipocalin-like" evidence="1">
    <location>
        <begin position="13"/>
        <end position="150"/>
    </location>
</feature>
<sequence length="154" mass="17011">MNEARNLRQRLLGAWTLESYVEIDAQTGVRDAPFGDAPLGFIVYTADGYMSAQLQARTRAPFSGDDPYRGTPAEYARAGRTYLAYAGRFFVDEATCALSHEMAVSLFPNWLGRIQTRIVEPTGDALHLGTPTPLRLNGALKHARLVWRRAAPNG</sequence>
<dbReference type="AlphaFoldDB" id="Q2SZU3"/>
<dbReference type="Proteomes" id="UP000001930">
    <property type="component" value="Chromosome I"/>
</dbReference>
<dbReference type="EMBL" id="CP000086">
    <property type="protein sequence ID" value="ABC37979.1"/>
    <property type="molecule type" value="Genomic_DNA"/>
</dbReference>
<dbReference type="GeneID" id="45120753"/>
<dbReference type="KEGG" id="bte:BTH_I1002"/>
<dbReference type="HOGENOM" id="CLU_109259_2_1_4"/>
<dbReference type="InterPro" id="IPR024311">
    <property type="entry name" value="Lipocalin-like"/>
</dbReference>
<organism evidence="2 3">
    <name type="scientific">Burkholderia thailandensis (strain ATCC 700388 / DSM 13276 / CCUG 48851 / CIP 106301 / E264)</name>
    <dbReference type="NCBI Taxonomy" id="271848"/>
    <lineage>
        <taxon>Bacteria</taxon>
        <taxon>Pseudomonadati</taxon>
        <taxon>Pseudomonadota</taxon>
        <taxon>Betaproteobacteria</taxon>
        <taxon>Burkholderiales</taxon>
        <taxon>Burkholderiaceae</taxon>
        <taxon>Burkholderia</taxon>
        <taxon>pseudomallei group</taxon>
    </lineage>
</organism>